<dbReference type="Proteomes" id="UP001209540">
    <property type="component" value="Unassembled WGS sequence"/>
</dbReference>
<feature type="chain" id="PRO_5042092024" evidence="1">
    <location>
        <begin position="30"/>
        <end position="72"/>
    </location>
</feature>
<keyword evidence="1" id="KW-0732">Signal</keyword>
<feature type="signal peptide" evidence="1">
    <location>
        <begin position="1"/>
        <end position="29"/>
    </location>
</feature>
<evidence type="ECO:0000256" key="1">
    <source>
        <dbReference type="SAM" id="SignalP"/>
    </source>
</evidence>
<reference evidence="2" key="2">
    <citation type="submission" date="2023-02" db="EMBL/GenBank/DDBJ databases">
        <authorList>
            <consortium name="DOE Joint Genome Institute"/>
            <person name="Mondo S.J."/>
            <person name="Chang Y."/>
            <person name="Wang Y."/>
            <person name="Ahrendt S."/>
            <person name="Andreopoulos W."/>
            <person name="Barry K."/>
            <person name="Beard J."/>
            <person name="Benny G.L."/>
            <person name="Blankenship S."/>
            <person name="Bonito G."/>
            <person name="Cuomo C."/>
            <person name="Desiro A."/>
            <person name="Gervers K.A."/>
            <person name="Hundley H."/>
            <person name="Kuo A."/>
            <person name="LaButti K."/>
            <person name="Lang B.F."/>
            <person name="Lipzen A."/>
            <person name="O'Donnell K."/>
            <person name="Pangilinan J."/>
            <person name="Reynolds N."/>
            <person name="Sandor L."/>
            <person name="Smith M.W."/>
            <person name="Tsang A."/>
            <person name="Grigoriev I.V."/>
            <person name="Stajich J.E."/>
            <person name="Spatafora J.W."/>
        </authorList>
    </citation>
    <scope>NUCLEOTIDE SEQUENCE</scope>
    <source>
        <strain evidence="2">RSA 2281</strain>
    </source>
</reference>
<gene>
    <name evidence="2" type="ORF">BDA99DRAFT_604308</name>
</gene>
<dbReference type="AlphaFoldDB" id="A0AAD5K1P2"/>
<dbReference type="EMBL" id="JAIXMP010000011">
    <property type="protein sequence ID" value="KAI9264995.1"/>
    <property type="molecule type" value="Genomic_DNA"/>
</dbReference>
<sequence length="72" mass="7847">MDKLLLCPMKSTFALFLVVLLGLVAYTQAICNCQPKESCQLACGNGSTCQNKADVCRSTGCEPGWDYMCWSS</sequence>
<protein>
    <submittedName>
        <fullName evidence="2">Uncharacterized protein</fullName>
    </submittedName>
</protein>
<evidence type="ECO:0000313" key="3">
    <source>
        <dbReference type="Proteomes" id="UP001209540"/>
    </source>
</evidence>
<proteinExistence type="predicted"/>
<reference evidence="2" key="1">
    <citation type="journal article" date="2022" name="IScience">
        <title>Evolution of zygomycete secretomes and the origins of terrestrial fungal ecologies.</title>
        <authorList>
            <person name="Chang Y."/>
            <person name="Wang Y."/>
            <person name="Mondo S."/>
            <person name="Ahrendt S."/>
            <person name="Andreopoulos W."/>
            <person name="Barry K."/>
            <person name="Beard J."/>
            <person name="Benny G.L."/>
            <person name="Blankenship S."/>
            <person name="Bonito G."/>
            <person name="Cuomo C."/>
            <person name="Desiro A."/>
            <person name="Gervers K.A."/>
            <person name="Hundley H."/>
            <person name="Kuo A."/>
            <person name="LaButti K."/>
            <person name="Lang B.F."/>
            <person name="Lipzen A."/>
            <person name="O'Donnell K."/>
            <person name="Pangilinan J."/>
            <person name="Reynolds N."/>
            <person name="Sandor L."/>
            <person name="Smith M.E."/>
            <person name="Tsang A."/>
            <person name="Grigoriev I.V."/>
            <person name="Stajich J.E."/>
            <person name="Spatafora J.W."/>
        </authorList>
    </citation>
    <scope>NUCLEOTIDE SEQUENCE</scope>
    <source>
        <strain evidence="2">RSA 2281</strain>
    </source>
</reference>
<evidence type="ECO:0000313" key="2">
    <source>
        <dbReference type="EMBL" id="KAI9264995.1"/>
    </source>
</evidence>
<organism evidence="2 3">
    <name type="scientific">Phascolomyces articulosus</name>
    <dbReference type="NCBI Taxonomy" id="60185"/>
    <lineage>
        <taxon>Eukaryota</taxon>
        <taxon>Fungi</taxon>
        <taxon>Fungi incertae sedis</taxon>
        <taxon>Mucoromycota</taxon>
        <taxon>Mucoromycotina</taxon>
        <taxon>Mucoromycetes</taxon>
        <taxon>Mucorales</taxon>
        <taxon>Lichtheimiaceae</taxon>
        <taxon>Phascolomyces</taxon>
    </lineage>
</organism>
<name>A0AAD5K1P2_9FUNG</name>
<keyword evidence="3" id="KW-1185">Reference proteome</keyword>
<comment type="caution">
    <text evidence="2">The sequence shown here is derived from an EMBL/GenBank/DDBJ whole genome shotgun (WGS) entry which is preliminary data.</text>
</comment>
<accession>A0AAD5K1P2</accession>